<name>A0A2P4X233_9STRA</name>
<organism evidence="1 2">
    <name type="scientific">Phytophthora palmivora</name>
    <dbReference type="NCBI Taxonomy" id="4796"/>
    <lineage>
        <taxon>Eukaryota</taxon>
        <taxon>Sar</taxon>
        <taxon>Stramenopiles</taxon>
        <taxon>Oomycota</taxon>
        <taxon>Peronosporomycetes</taxon>
        <taxon>Peronosporales</taxon>
        <taxon>Peronosporaceae</taxon>
        <taxon>Phytophthora</taxon>
    </lineage>
</organism>
<evidence type="ECO:0008006" key="3">
    <source>
        <dbReference type="Google" id="ProtNLM"/>
    </source>
</evidence>
<gene>
    <name evidence="1" type="ORF">PHPALM_31644</name>
</gene>
<accession>A0A2P4X233</accession>
<evidence type="ECO:0000313" key="2">
    <source>
        <dbReference type="Proteomes" id="UP000237271"/>
    </source>
</evidence>
<proteinExistence type="predicted"/>
<evidence type="ECO:0000313" key="1">
    <source>
        <dbReference type="EMBL" id="POM59594.1"/>
    </source>
</evidence>
<comment type="caution">
    <text evidence="1">The sequence shown here is derived from an EMBL/GenBank/DDBJ whole genome shotgun (WGS) entry which is preliminary data.</text>
</comment>
<dbReference type="EMBL" id="NCKW01017090">
    <property type="protein sequence ID" value="POM59594.1"/>
    <property type="molecule type" value="Genomic_DNA"/>
</dbReference>
<dbReference type="Proteomes" id="UP000237271">
    <property type="component" value="Unassembled WGS sequence"/>
</dbReference>
<sequence length="144" mass="16625">MSHLELYNHRNLQNASKNRLVTTRSARRLGRGGRAPKYPELEERLHVWVLHRNSKGLRAKDNYLRLQAQNNYHNLHGPAAPTFDAATGISAQIYRLFIQRIHQLVAVHSINHTTSSIWTKCLGTLKRNQKDNNHNTRIMRGTTT</sequence>
<keyword evidence="2" id="KW-1185">Reference proteome</keyword>
<reference evidence="1 2" key="1">
    <citation type="journal article" date="2017" name="Genome Biol. Evol.">
        <title>Phytophthora megakarya and P. palmivora, closely related causal agents of cacao black pod rot, underwent increases in genome sizes and gene numbers by different mechanisms.</title>
        <authorList>
            <person name="Ali S.S."/>
            <person name="Shao J."/>
            <person name="Lary D.J."/>
            <person name="Kronmiller B."/>
            <person name="Shen D."/>
            <person name="Strem M.D."/>
            <person name="Amoako-Attah I."/>
            <person name="Akrofi A.Y."/>
            <person name="Begoude B.A."/>
            <person name="Ten Hoopen G.M."/>
            <person name="Coulibaly K."/>
            <person name="Kebe B.I."/>
            <person name="Melnick R.L."/>
            <person name="Guiltinan M.J."/>
            <person name="Tyler B.M."/>
            <person name="Meinhardt L.W."/>
            <person name="Bailey B.A."/>
        </authorList>
    </citation>
    <scope>NUCLEOTIDE SEQUENCE [LARGE SCALE GENOMIC DNA]</scope>
    <source>
        <strain evidence="2">sbr112.9</strain>
    </source>
</reference>
<protein>
    <recommendedName>
        <fullName evidence="3">HTH CENPB-type domain-containing protein</fullName>
    </recommendedName>
</protein>
<dbReference type="AlphaFoldDB" id="A0A2P4X233"/>
<dbReference type="OrthoDB" id="97349at2759"/>